<gene>
    <name evidence="2" type="ORF">CBP36_01670</name>
</gene>
<evidence type="ECO:0000313" key="3">
    <source>
        <dbReference type="Proteomes" id="UP000194440"/>
    </source>
</evidence>
<dbReference type="Proteomes" id="UP000194440">
    <property type="component" value="Chromosome"/>
</dbReference>
<name>A0A240U9L9_9BURK</name>
<reference evidence="2" key="1">
    <citation type="submission" date="2017-05" db="EMBL/GenBank/DDBJ databases">
        <title>Polyphasic characterization of four soil-derived phenanthrene-degrading Acidovorax strains and proposal of Acidovorax phenanthrenivorans sp. nov.</title>
        <authorList>
            <person name="Singleton D."/>
            <person name="Lee J."/>
            <person name="Dickey A.N."/>
            <person name="Stroud A."/>
            <person name="Scholl E.H."/>
            <person name="Wright F.A."/>
            <person name="Aitken M.D."/>
        </authorList>
    </citation>
    <scope>NUCLEOTIDE SEQUENCE</scope>
    <source>
        <strain evidence="2">P4</strain>
    </source>
</reference>
<dbReference type="KEGG" id="acis:CBP35_17280"/>
<protein>
    <recommendedName>
        <fullName evidence="4">NACHT domain-containing protein</fullName>
    </recommendedName>
</protein>
<dbReference type="KEGG" id="acip:CBP36_01670"/>
<keyword evidence="3" id="KW-1185">Reference proteome</keyword>
<proteinExistence type="predicted"/>
<sequence length="2051" mass="225179">MGKTSTVRANPLAAAHRGYVYQDLLTAYLLVQGLISGFDQIVVDKKVVEDDRFDDVETRISGRRLRRQIKSSANPGRCLAFSDFNDAASTLRFDRLVQTFIDEAPSQANEYRLCATWEFPKPGDPLVNLLKPADVPGTLIDFETMLMRFDAPKLWTGDGSLIFPNARPALAAGGGLCQADVLSFCERFAIEIELPQASLDLEAPGPLERLLLSALDTGIGIGRYPNDARRVEDVAALAIYVAMTGRTAGETLTKADLVRRLDIRTDFGRIAQAYPLDRAVMQDRGSVRKSFSDAVMEGGIHFLLAGPGSGKSWMLTQLAEDLEAAGAVVARHYCFLEPGDELVERRVTTDVFFGNLIGELSDSMERREIAREAVFAAGLDELERMLLHAAQDGRHVVVIVDGMDHIARVVAGSNSLSDAETDIVERLATVRLPDKVSLVVGSQPGQHLDPIRAAHKPKVVEHSLPSWSNQEIEGLAIALGISAALDHVALTDDESRRAVFNALTERSEGNPLYARYLTRSLIGGLNSARVVSPGEWLGSAPVIEGDISRYYQHLLDSVSRDAQAIADVLGVLDFAVTPDEVKEIVGPLLEDRVPEALTVLSPVLSQAAAQGGVRVFHESFRRFIMTAIQHRGTSLANILKPVAQWLESKDFFVDAKSYRFMLPVMRRSGREAEILQKVAADFVNLSVEHGHPEDAIHRNLALAADVAARSLDWPSLLRIAELSRALDACYSEGNNDWEEYWQTFLAIFGPQATSDRLLFDGRPTLSRSEGLSVCAAVDTAGAPAPWREYFSLPFSEGGESYTYDFDELGALSAGEETYLAAIYGRLRVGHLCRVVRSSLDYLSNPDGNVTSGFIRKVAQLMAEQGPAEVVRQLVKRATPTHEGRFRLSPKAGCALLLGLSDVASKAPELCGPQPPYPSLALALATTPDEVLWCLDAGAPLETARSKPVKLAELNAFLSEGVRQAGVSSMRTWLSTVRLLARTEEGRVEVDELAHAARGEGWYLCWVRFALRLAIAEGLAAEGAAYDAVAAFSELTVDMRPFVGSPRACDLYFIHGLINESLQRGLSLLRSAAEWSLAVDCIAEARNSTATHMDREDGGPITVSAFFSILLFHAENPQASAVILQALEKMLAGEEESGTYYSTHAQFRMRLARLHAAAGSMQVALGHWHQAAKLLTCYTFHKDRALFDIVQSVAALKGVPGRAALHGLVKLQPLLSAVLRHTDRRETKHAPNAWFRALLEVDSIRAVATLSQTFVVDPGRPSWIALKALRDLLREVSNNADPLIADALWETLLFEIEYDGEGEKMVNERLVPLERLASSDLTYMRDRFTRLCGQAQNDSRGHASGTAAPLQAFSERHGLQLLQTGTTKRSESSGARDTVPLPIGEKPLSAGVRPAFTANPEIVSILATVRRIASAQVSEEDMYGLLTLPLSYMLTEMVERGEEAQAQRVIYFLVHEAAGWSYSTPHPIGGLARCLDNAGHQRIAAVAYVLAFTTARGGGGWLTFGDHEHSSKLQRALDLDRSNALQALAGETARKLRVGGFQGLTMHLIQQIALWDEPAVAMAAWEEAFRVMEARLPMAGNATYFESLDIDDGVDWSLDEGLTALLLARSGDPTTPRRITALSGLVRLIEKRPDVLPRPIRWFITGNATVATVQAVLQLLLESPWDVSSVIAFNEDVLRAYAKSRSWSLSMLAVALLSKIGVDETAARMPHSGASEPASHRGRVLASMGDAGELLPRLAQLWPELPGIVARRMQRSDVDNESFKRIGRERYELEKDRLQRSRPRAQVLSWPSELVIAILDDVLCGLPDYLWRTGQWNPALDHELLWAIVPDLETRLASHASLGPRPSVPLHTEDHRSLGPFVRVAKDDPSYGSWIRLAAMEVHFFRSDDRHWDAPNRSTLFAAGVVRTEIDGTVPLSAGPFGASDMRPWREEYDRDEALEDARRPQLVKKFATTDWLGQCGALVPPLALRLNAELIPPAFGAPLRWADKAGKAAVVLRTWRLRGQGLDVESYATQGCELLLRPDLEEILHSTFGGPLKDLSRVQLFELKEDA</sequence>
<dbReference type="SUPFAM" id="SSF52540">
    <property type="entry name" value="P-loop containing nucleoside triphosphate hydrolases"/>
    <property type="match status" value="1"/>
</dbReference>
<feature type="region of interest" description="Disordered" evidence="1">
    <location>
        <begin position="1363"/>
        <end position="1382"/>
    </location>
</feature>
<accession>A0A240U9L9</accession>
<dbReference type="InterPro" id="IPR027417">
    <property type="entry name" value="P-loop_NTPase"/>
</dbReference>
<dbReference type="OrthoDB" id="898678at2"/>
<dbReference type="RefSeq" id="WP_086926337.1">
    <property type="nucleotide sequence ID" value="NZ_CP021362.1"/>
</dbReference>
<evidence type="ECO:0000313" key="2">
    <source>
        <dbReference type="EMBL" id="ART57739.1"/>
    </source>
</evidence>
<evidence type="ECO:0000256" key="1">
    <source>
        <dbReference type="SAM" id="MobiDB-lite"/>
    </source>
</evidence>
<dbReference type="EMBL" id="CP021366">
    <property type="protein sequence ID" value="ART57739.1"/>
    <property type="molecule type" value="Genomic_DNA"/>
</dbReference>
<evidence type="ECO:0008006" key="4">
    <source>
        <dbReference type="Google" id="ProtNLM"/>
    </source>
</evidence>
<feature type="compositionally biased region" description="Polar residues" evidence="1">
    <location>
        <begin position="1363"/>
        <end position="1374"/>
    </location>
</feature>
<organism evidence="2 3">
    <name type="scientific">Acidovorax carolinensis</name>
    <dbReference type="NCBI Taxonomy" id="553814"/>
    <lineage>
        <taxon>Bacteria</taxon>
        <taxon>Pseudomonadati</taxon>
        <taxon>Pseudomonadota</taxon>
        <taxon>Betaproteobacteria</taxon>
        <taxon>Burkholderiales</taxon>
        <taxon>Comamonadaceae</taxon>
        <taxon>Acidovorax</taxon>
    </lineage>
</organism>